<feature type="compositionally biased region" description="Low complexity" evidence="1">
    <location>
        <begin position="42"/>
        <end position="56"/>
    </location>
</feature>
<dbReference type="Proteomes" id="UP000190274">
    <property type="component" value="Chromosome B"/>
</dbReference>
<dbReference type="GO" id="GO:0044732">
    <property type="term" value="C:mitotic spindle pole body"/>
    <property type="evidence" value="ECO:0007669"/>
    <property type="project" value="TreeGrafter"/>
</dbReference>
<evidence type="ECO:0000313" key="3">
    <source>
        <dbReference type="Proteomes" id="UP000190274"/>
    </source>
</evidence>
<dbReference type="OrthoDB" id="19159at2759"/>
<dbReference type="STRING" id="1266660.A0A1G4IS87"/>
<feature type="compositionally biased region" description="Acidic residues" evidence="1">
    <location>
        <begin position="10"/>
        <end position="20"/>
    </location>
</feature>
<dbReference type="GO" id="GO:0005092">
    <property type="term" value="F:GDP-dissociation inhibitor activity"/>
    <property type="evidence" value="ECO:0007669"/>
    <property type="project" value="EnsemblFungi"/>
</dbReference>
<feature type="region of interest" description="Disordered" evidence="1">
    <location>
        <begin position="1"/>
        <end position="76"/>
    </location>
</feature>
<accession>A0A1G4IS87</accession>
<dbReference type="AlphaFoldDB" id="A0A1G4IS87"/>
<keyword evidence="3" id="KW-1185">Reference proteome</keyword>
<reference evidence="3" key="1">
    <citation type="submission" date="2016-03" db="EMBL/GenBank/DDBJ databases">
        <authorList>
            <person name="Devillers H."/>
        </authorList>
    </citation>
    <scope>NUCLEOTIDE SEQUENCE [LARGE SCALE GENOMIC DNA]</scope>
</reference>
<evidence type="ECO:0000256" key="1">
    <source>
        <dbReference type="SAM" id="MobiDB-lite"/>
    </source>
</evidence>
<dbReference type="EMBL" id="LT598456">
    <property type="protein sequence ID" value="SCU79741.1"/>
    <property type="molecule type" value="Genomic_DNA"/>
</dbReference>
<feature type="region of interest" description="Disordered" evidence="1">
    <location>
        <begin position="168"/>
        <end position="192"/>
    </location>
</feature>
<organism evidence="2 3">
    <name type="scientific">Lachancea dasiensis</name>
    <dbReference type="NCBI Taxonomy" id="1072105"/>
    <lineage>
        <taxon>Eukaryota</taxon>
        <taxon>Fungi</taxon>
        <taxon>Dikarya</taxon>
        <taxon>Ascomycota</taxon>
        <taxon>Saccharomycotina</taxon>
        <taxon>Saccharomycetes</taxon>
        <taxon>Saccharomycetales</taxon>
        <taxon>Saccharomycetaceae</taxon>
        <taxon>Lachancea</taxon>
    </lineage>
</organism>
<dbReference type="PANTHER" id="PTHR35140:SF1">
    <property type="entry name" value="MITOTIC CHECK POINT PROTEIN BFA1"/>
    <property type="match status" value="1"/>
</dbReference>
<gene>
    <name evidence="2" type="ORF">LADA_0B02872G</name>
</gene>
<dbReference type="PANTHER" id="PTHR35140">
    <property type="entry name" value="MITOTIC CHECK POINT PROTEIN BFA1"/>
    <property type="match status" value="1"/>
</dbReference>
<dbReference type="GO" id="GO:1990334">
    <property type="term" value="C:Bfa1-Bub2 complex"/>
    <property type="evidence" value="ECO:0007669"/>
    <property type="project" value="EnsemblFungi"/>
</dbReference>
<name>A0A1G4IS87_9SACH</name>
<dbReference type="GO" id="GO:0005096">
    <property type="term" value="F:GTPase activator activity"/>
    <property type="evidence" value="ECO:0007669"/>
    <property type="project" value="EnsemblFungi"/>
</dbReference>
<evidence type="ECO:0000313" key="2">
    <source>
        <dbReference type="EMBL" id="SCU79741.1"/>
    </source>
</evidence>
<dbReference type="GO" id="GO:0031578">
    <property type="term" value="P:mitotic spindle orientation checkpoint signaling"/>
    <property type="evidence" value="ECO:0007669"/>
    <property type="project" value="EnsemblFungi"/>
</dbReference>
<protein>
    <submittedName>
        <fullName evidence="2">LADA_0B02872g1_1</fullName>
    </submittedName>
</protein>
<sequence>MSIRPVNLEDFTETSFEDVDTTTSPVNWAKSVRSRQSSPLKETGGPPSSTSSESTTFSNNKKRYSTHTESDDDGEGFLDEFEEFRGKSPSEEVLKKHFTQTPLATGRGRLLEENLNEVDDEMDALTENFVKNTSVSSRNLSGITGNKLSSGRSVKQPQSMLNLRDAKKPSFRGKQAHELTNSRSASNLRAGHRLGPKTVRYKKSMPVLSKYDIIREEDEQDNYKDEFEEDLKIDRNLLQPQFLSEDNLKSPLNLSPNQYTITADDSLLTPQLHKRHREWIKPSQLNMFREPLRREKRGSKYTDGSKLSASHRLKTIKQEIDHNTPMKKGRMVYNPETLTWEGNEQALSKFRDVDSFDKKAIVIQGKPDLQVLRDRKSSTALGSRPRGKVVGRMMFDQENLRWVRIDGSEKDPFAEIPDYIPAASAPTAFTRKGLASKRSQSQFGPIRNELGGRFSSSATTRFHSLGATSNSHDPTFNIDSKTLERFYHEENRWSRKVGGWFIPRDTEMEKFEDGQGLPDSKNNSYMYEIRNMVISSARN</sequence>
<dbReference type="InterPro" id="IPR034586">
    <property type="entry name" value="Bfa1/Byr4"/>
</dbReference>
<feature type="region of interest" description="Disordered" evidence="1">
    <location>
        <begin position="141"/>
        <end position="160"/>
    </location>
</feature>
<proteinExistence type="predicted"/>
<feature type="compositionally biased region" description="Polar residues" evidence="1">
    <location>
        <begin position="178"/>
        <end position="187"/>
    </location>
</feature>